<dbReference type="Proteomes" id="UP000095281">
    <property type="component" value="Unplaced"/>
</dbReference>
<feature type="region of interest" description="Disordered" evidence="1">
    <location>
        <begin position="227"/>
        <end position="246"/>
    </location>
</feature>
<feature type="region of interest" description="Disordered" evidence="1">
    <location>
        <begin position="1"/>
        <end position="43"/>
    </location>
</feature>
<feature type="compositionally biased region" description="Acidic residues" evidence="1">
    <location>
        <begin position="547"/>
        <end position="560"/>
    </location>
</feature>
<dbReference type="PANTHER" id="PTHR16148">
    <property type="entry name" value="NF-KAPPA-B-REPRESSING FACTOR-RELATED"/>
    <property type="match status" value="1"/>
</dbReference>
<dbReference type="GO" id="GO:0005654">
    <property type="term" value="C:nucleoplasm"/>
    <property type="evidence" value="ECO:0007669"/>
    <property type="project" value="TreeGrafter"/>
</dbReference>
<dbReference type="GO" id="GO:0005730">
    <property type="term" value="C:nucleolus"/>
    <property type="evidence" value="ECO:0007669"/>
    <property type="project" value="TreeGrafter"/>
</dbReference>
<reference evidence="3" key="1">
    <citation type="submission" date="2016-11" db="UniProtKB">
        <authorList>
            <consortium name="WormBaseParasite"/>
        </authorList>
    </citation>
    <scope>IDENTIFICATION</scope>
</reference>
<feature type="compositionally biased region" description="Low complexity" evidence="1">
    <location>
        <begin position="1"/>
        <end position="10"/>
    </location>
</feature>
<feature type="region of interest" description="Disordered" evidence="1">
    <location>
        <begin position="331"/>
        <end position="361"/>
    </location>
</feature>
<feature type="compositionally biased region" description="Low complexity" evidence="1">
    <location>
        <begin position="19"/>
        <end position="28"/>
    </location>
</feature>
<evidence type="ECO:0000313" key="2">
    <source>
        <dbReference type="Proteomes" id="UP000095281"/>
    </source>
</evidence>
<name>A0A1I8BJR4_MELHA</name>
<sequence length="626" mass="70640">MSSSPNQQKSPTPPPAPPTTAETQNNNNLIAPSTSSSLNTENNKIDNNIKEYNILLIGIKRVRKIMFDQLKQSAQKYEQHNHYSDICYLTFEFKEGEYSVLELMQIDPRTTRTGAHLMGIRKAHAAIICYAAHIPSSFHVLTGIAEDFNSNYQSAEERGGKGKGKIAKSAARPSASLLLCDNDVLIEEDEDKNEPETKVVEEEKEINNKPLISRLNLNENEENLEENEETIQESPKINTNNNQISPRLRRPSMEKIVKELDQEGEDWLITREKGEQLANIFGPDCQFKCFSFSALKAEQDAVMAEGLNDSTFIVTIIDQLIKRAEEVKSGKNIKNSNNDNNNLRRRSNSPTNLNSRRLSPLSTNLKRMLQGGTKHLKGGGNAVVQLISKKNNTNEENINNENKKTSLSGMRRLFSRQKSEERVPVKSGSTLSLPNSQQIKVETQQQQPIENGKPSQSTSIFGKTFRALTQPREHFKQRNNKIASTVPIAGNDVDNPITVQPQQQPPQQSKKSLVVSTLSTNTNNIDIVQIQPPTGEIGGEPFNFNEKDEEEQQKEEEEEITKEQQNGEKEDKIEQDDQRNEEKINEGQKEEAEEIQKEPQEETTTKTTTNRFKRFAKQSSAACIIQ</sequence>
<protein>
    <submittedName>
        <fullName evidence="3">Uncharacterized protein</fullName>
    </submittedName>
</protein>
<dbReference type="AlphaFoldDB" id="A0A1I8BJR4"/>
<feature type="compositionally biased region" description="Polar residues" evidence="1">
    <location>
        <begin position="509"/>
        <end position="526"/>
    </location>
</feature>
<organism evidence="2 3">
    <name type="scientific">Meloidogyne hapla</name>
    <name type="common">Root-knot nematode worm</name>
    <dbReference type="NCBI Taxonomy" id="6305"/>
    <lineage>
        <taxon>Eukaryota</taxon>
        <taxon>Metazoa</taxon>
        <taxon>Ecdysozoa</taxon>
        <taxon>Nematoda</taxon>
        <taxon>Chromadorea</taxon>
        <taxon>Rhabditida</taxon>
        <taxon>Tylenchina</taxon>
        <taxon>Tylenchomorpha</taxon>
        <taxon>Tylenchoidea</taxon>
        <taxon>Meloidogynidae</taxon>
        <taxon>Meloidogyninae</taxon>
        <taxon>Meloidogyne</taxon>
    </lineage>
</organism>
<feature type="compositionally biased region" description="Polar residues" evidence="1">
    <location>
        <begin position="29"/>
        <end position="42"/>
    </location>
</feature>
<feature type="compositionally biased region" description="Low complexity" evidence="1">
    <location>
        <begin position="348"/>
        <end position="359"/>
    </location>
</feature>
<accession>A0A1I8BJR4</accession>
<evidence type="ECO:0000256" key="1">
    <source>
        <dbReference type="SAM" id="MobiDB-lite"/>
    </source>
</evidence>
<proteinExistence type="predicted"/>
<evidence type="ECO:0000313" key="3">
    <source>
        <dbReference type="WBParaSite" id="MhA1_Contig287.frz3.gene3"/>
    </source>
</evidence>
<dbReference type="WBParaSite" id="MhA1_Contig287.frz3.gene3">
    <property type="protein sequence ID" value="MhA1_Contig287.frz3.gene3"/>
    <property type="gene ID" value="MhA1_Contig287.frz3.gene3"/>
</dbReference>
<keyword evidence="2" id="KW-1185">Reference proteome</keyword>
<feature type="compositionally biased region" description="Basic and acidic residues" evidence="1">
    <location>
        <begin position="561"/>
        <end position="604"/>
    </location>
</feature>
<feature type="compositionally biased region" description="Polar residues" evidence="1">
    <location>
        <begin position="232"/>
        <end position="245"/>
    </location>
</feature>
<feature type="region of interest" description="Disordered" evidence="1">
    <location>
        <begin position="487"/>
        <end position="626"/>
    </location>
</feature>
<dbReference type="PANTHER" id="PTHR16148:SF14">
    <property type="entry name" value="MYND-TYPE DOMAIN-CONTAINING PROTEIN"/>
    <property type="match status" value="1"/>
</dbReference>